<accession>A0A6A6AF41</accession>
<name>A0A6A6AF41_9PLEO</name>
<dbReference type="GeneID" id="54411916"/>
<reference evidence="2" key="1">
    <citation type="journal article" date="2020" name="Stud. Mycol.">
        <title>101 Dothideomycetes genomes: a test case for predicting lifestyles and emergence of pathogens.</title>
        <authorList>
            <person name="Haridas S."/>
            <person name="Albert R."/>
            <person name="Binder M."/>
            <person name="Bloem J."/>
            <person name="Labutti K."/>
            <person name="Salamov A."/>
            <person name="Andreopoulos B."/>
            <person name="Baker S."/>
            <person name="Barry K."/>
            <person name="Bills G."/>
            <person name="Bluhm B."/>
            <person name="Cannon C."/>
            <person name="Castanera R."/>
            <person name="Culley D."/>
            <person name="Daum C."/>
            <person name="Ezra D."/>
            <person name="Gonzalez J."/>
            <person name="Henrissat B."/>
            <person name="Kuo A."/>
            <person name="Liang C."/>
            <person name="Lipzen A."/>
            <person name="Lutzoni F."/>
            <person name="Magnuson J."/>
            <person name="Mondo S."/>
            <person name="Nolan M."/>
            <person name="Ohm R."/>
            <person name="Pangilinan J."/>
            <person name="Park H.-J."/>
            <person name="Ramirez L."/>
            <person name="Alfaro M."/>
            <person name="Sun H."/>
            <person name="Tritt A."/>
            <person name="Yoshinaga Y."/>
            <person name="Zwiers L.-H."/>
            <person name="Turgeon B."/>
            <person name="Goodwin S."/>
            <person name="Spatafora J."/>
            <person name="Crous P."/>
            <person name="Grigoriev I."/>
        </authorList>
    </citation>
    <scope>NUCLEOTIDE SEQUENCE</scope>
    <source>
        <strain evidence="2">CBS 119687</strain>
    </source>
</reference>
<dbReference type="EMBL" id="ML977505">
    <property type="protein sequence ID" value="KAF2130166.1"/>
    <property type="molecule type" value="Genomic_DNA"/>
</dbReference>
<dbReference type="PANTHER" id="PTHR37577:SF1">
    <property type="entry name" value="INTEGRAL MEMBRANE PROTEIN"/>
    <property type="match status" value="1"/>
</dbReference>
<dbReference type="PANTHER" id="PTHR37577">
    <property type="entry name" value="INTEGRAL MEMBRANE PROTEIN"/>
    <property type="match status" value="1"/>
</dbReference>
<evidence type="ECO:0000313" key="3">
    <source>
        <dbReference type="Proteomes" id="UP000799771"/>
    </source>
</evidence>
<feature type="transmembrane region" description="Helical" evidence="1">
    <location>
        <begin position="127"/>
        <end position="151"/>
    </location>
</feature>
<dbReference type="OrthoDB" id="5427664at2759"/>
<dbReference type="RefSeq" id="XP_033524553.1">
    <property type="nucleotide sequence ID" value="XM_033671484.1"/>
</dbReference>
<proteinExistence type="predicted"/>
<feature type="transmembrane region" description="Helical" evidence="1">
    <location>
        <begin position="65"/>
        <end position="87"/>
    </location>
</feature>
<gene>
    <name evidence="2" type="ORF">P153DRAFT_396491</name>
</gene>
<keyword evidence="3" id="KW-1185">Reference proteome</keyword>
<feature type="transmembrane region" description="Helical" evidence="1">
    <location>
        <begin position="316"/>
        <end position="335"/>
    </location>
</feature>
<evidence type="ECO:0000313" key="2">
    <source>
        <dbReference type="EMBL" id="KAF2130166.1"/>
    </source>
</evidence>
<dbReference type="InterPro" id="IPR053018">
    <property type="entry name" value="Elsinochrome_Biosynth-Asso"/>
</dbReference>
<evidence type="ECO:0000256" key="1">
    <source>
        <dbReference type="SAM" id="Phobius"/>
    </source>
</evidence>
<sequence length="414" mass="46427">MGNSFGFLKVEAEGGFQFTVVEACKAEAIDLGQTCNLTFGTDQQLISIGNVTRGAMKPMPGIAGIGIWFAMLLFFGVVVCALLFVVVEILTRSTAPNSGIVAYFKESPVNDPDELNPKKRKKGIFRAAGRTFILGVSDTQTIFVGAFLLGFAGQSKCQLTSYHFTVAVNQMMIALSVMTFSVALIRTYWRNPLAAAFRLILSLGAFVGVGLTIFRKANYAPDWPPPNTRNDSAILLPVACLLESDLRSHAQEQARQSRADIGFGELDTWPIERWFFITLAIAFLVAHASIPIRFAERRNHVPEKWKRFRAFVTVTYWAYMLLPPTVTSVVCWARVYQTREWVKRSGWIGSPNTEYIIWDSGQLIAMGVLISVIMNVLSEMLTREDKIAKRKKMDEYRQVGSVYHDSDYELRSRL</sequence>
<feature type="transmembrane region" description="Helical" evidence="1">
    <location>
        <begin position="171"/>
        <end position="189"/>
    </location>
</feature>
<keyword evidence="1" id="KW-0812">Transmembrane</keyword>
<feature type="transmembrane region" description="Helical" evidence="1">
    <location>
        <begin position="355"/>
        <end position="377"/>
    </location>
</feature>
<feature type="transmembrane region" description="Helical" evidence="1">
    <location>
        <begin position="274"/>
        <end position="295"/>
    </location>
</feature>
<organism evidence="2 3">
    <name type="scientific">Dothidotthia symphoricarpi CBS 119687</name>
    <dbReference type="NCBI Taxonomy" id="1392245"/>
    <lineage>
        <taxon>Eukaryota</taxon>
        <taxon>Fungi</taxon>
        <taxon>Dikarya</taxon>
        <taxon>Ascomycota</taxon>
        <taxon>Pezizomycotina</taxon>
        <taxon>Dothideomycetes</taxon>
        <taxon>Pleosporomycetidae</taxon>
        <taxon>Pleosporales</taxon>
        <taxon>Dothidotthiaceae</taxon>
        <taxon>Dothidotthia</taxon>
    </lineage>
</organism>
<dbReference type="AlphaFoldDB" id="A0A6A6AF41"/>
<keyword evidence="1" id="KW-0472">Membrane</keyword>
<feature type="transmembrane region" description="Helical" evidence="1">
    <location>
        <begin position="196"/>
        <end position="214"/>
    </location>
</feature>
<protein>
    <submittedName>
        <fullName evidence="2">Uncharacterized protein</fullName>
    </submittedName>
</protein>
<dbReference type="Proteomes" id="UP000799771">
    <property type="component" value="Unassembled WGS sequence"/>
</dbReference>
<keyword evidence="1" id="KW-1133">Transmembrane helix</keyword>